<protein>
    <submittedName>
        <fullName evidence="7">Helix-turn-helix domain-containing protein</fullName>
    </submittedName>
</protein>
<sequence>MSQSAFPGKFLDEAKVLISEHMSNELFGVSELAALMHMSRSSLLRKIKKETGVSASQFIRNLRLEKAKELLKETELGVSEISYEVGFGNNSYFIKCFKARYGFPPGEARKQFLEQEIMETPEITAIQAKNFLKRYKLPFAAMAVIAAVVAVILLLKKPAQNSIQAQPDFKNAIAVLPFKNMSNDSTNLYFVNGLMESALGNLQKIKDLRVISRTSVEKYRHTNKTIAEIAKELHVNYVVEGSGQRDGNQVLLHIQLIDASNDTPIWAEQYNHKIVDIFSLQNAVAKKIADAIEAKVTPAELEQIEKKPTDNLKAYDFYLQALIPFQEETKAGLEKAIPLFKKAIENDPKFALAYSKLAIAYYFLDIYQNEKRYTEIINNYADKALLYDPKSAESLISKALYYMQIQDYRLAIPHLEKALEYNPNSSAVIQILSDLYARVIPDTREYLKYALKGLQLDIEANDSVEKSFIYLHLSNAFIQNGFTTQASEYIDKSLEYNPENYYAPYLKVFIQYAQNQNLDQTRKALITEWKKDTTRLDIMQEIGKFYYFQEDYDSAYYYYHKFISVKTAQNLNIYPQENLKIGIVYDALGFHEEAKDFYQAYASYCKNDISIYKPASLAMWYLHENKSKLALESLRSFSNNQNYQYWILLFLEKDPLMKKIKGDPGYNAVMQRIKERFWDNHDALEKTLKEKGLI</sequence>
<dbReference type="SMART" id="SM00342">
    <property type="entry name" value="HTH_ARAC"/>
    <property type="match status" value="1"/>
</dbReference>
<feature type="repeat" description="TPR" evidence="4">
    <location>
        <begin position="467"/>
        <end position="500"/>
    </location>
</feature>
<dbReference type="PANTHER" id="PTHR43280">
    <property type="entry name" value="ARAC-FAMILY TRANSCRIPTIONAL REGULATOR"/>
    <property type="match status" value="1"/>
</dbReference>
<dbReference type="PROSITE" id="PS01124">
    <property type="entry name" value="HTH_ARAC_FAMILY_2"/>
    <property type="match status" value="1"/>
</dbReference>
<dbReference type="InterPro" id="IPR018062">
    <property type="entry name" value="HTH_AraC-typ_CS"/>
</dbReference>
<evidence type="ECO:0000256" key="4">
    <source>
        <dbReference type="PROSITE-ProRule" id="PRU00339"/>
    </source>
</evidence>
<dbReference type="EMBL" id="JBAWKB010000001">
    <property type="protein sequence ID" value="MFH6770648.1"/>
    <property type="molecule type" value="Genomic_DNA"/>
</dbReference>
<reference evidence="7 8" key="1">
    <citation type="submission" date="2024-02" db="EMBL/GenBank/DDBJ databases">
        <title>A Gaetbulibacter species isolated from tidal flats and genomic insights of their niches.</title>
        <authorList>
            <person name="Ye Y."/>
        </authorList>
    </citation>
    <scope>NUCLEOTIDE SEQUENCE [LARGE SCALE GENOMIC DNA]</scope>
    <source>
        <strain evidence="7 8">KYW382</strain>
    </source>
</reference>
<evidence type="ECO:0000313" key="7">
    <source>
        <dbReference type="EMBL" id="MFH6770648.1"/>
    </source>
</evidence>
<feature type="domain" description="HTH araC/xylS-type" evidence="6">
    <location>
        <begin position="12"/>
        <end position="111"/>
    </location>
</feature>
<gene>
    <name evidence="7" type="ORF">V8G58_01785</name>
</gene>
<organism evidence="7 8">
    <name type="scientific">Gaetbulibacter aestuarii</name>
    <dbReference type="NCBI Taxonomy" id="1502358"/>
    <lineage>
        <taxon>Bacteria</taxon>
        <taxon>Pseudomonadati</taxon>
        <taxon>Bacteroidota</taxon>
        <taxon>Flavobacteriia</taxon>
        <taxon>Flavobacteriales</taxon>
        <taxon>Flavobacteriaceae</taxon>
        <taxon>Gaetbulibacter</taxon>
    </lineage>
</organism>
<dbReference type="RefSeq" id="WP_344739042.1">
    <property type="nucleotide sequence ID" value="NZ_BAABAY010000001.1"/>
</dbReference>
<accession>A0ABW7MW86</accession>
<keyword evidence="1" id="KW-0805">Transcription regulation</keyword>
<dbReference type="Pfam" id="PF13181">
    <property type="entry name" value="TPR_8"/>
    <property type="match status" value="1"/>
</dbReference>
<dbReference type="InterPro" id="IPR019734">
    <property type="entry name" value="TPR_rpt"/>
</dbReference>
<dbReference type="PANTHER" id="PTHR43280:SF2">
    <property type="entry name" value="HTH-TYPE TRANSCRIPTIONAL REGULATOR EXSA"/>
    <property type="match status" value="1"/>
</dbReference>
<evidence type="ECO:0000256" key="1">
    <source>
        <dbReference type="ARBA" id="ARBA00023015"/>
    </source>
</evidence>
<feature type="repeat" description="TPR" evidence="4">
    <location>
        <begin position="392"/>
        <end position="425"/>
    </location>
</feature>
<evidence type="ECO:0000256" key="2">
    <source>
        <dbReference type="ARBA" id="ARBA00023125"/>
    </source>
</evidence>
<keyword evidence="3" id="KW-0804">Transcription</keyword>
<keyword evidence="5" id="KW-0472">Membrane</keyword>
<dbReference type="SUPFAM" id="SSF46689">
    <property type="entry name" value="Homeodomain-like"/>
    <property type="match status" value="1"/>
</dbReference>
<dbReference type="InterPro" id="IPR011990">
    <property type="entry name" value="TPR-like_helical_dom_sf"/>
</dbReference>
<proteinExistence type="predicted"/>
<dbReference type="PROSITE" id="PS00041">
    <property type="entry name" value="HTH_ARAC_FAMILY_1"/>
    <property type="match status" value="1"/>
</dbReference>
<keyword evidence="5" id="KW-1133">Transmembrane helix</keyword>
<dbReference type="Gene3D" id="3.40.50.10610">
    <property type="entry name" value="ABC-type transport auxiliary lipoprotein component"/>
    <property type="match status" value="1"/>
</dbReference>
<dbReference type="SMART" id="SM00028">
    <property type="entry name" value="TPR"/>
    <property type="match status" value="4"/>
</dbReference>
<dbReference type="Gene3D" id="1.25.40.10">
    <property type="entry name" value="Tetratricopeptide repeat domain"/>
    <property type="match status" value="2"/>
</dbReference>
<keyword evidence="4" id="KW-0802">TPR repeat</keyword>
<dbReference type="PROSITE" id="PS50005">
    <property type="entry name" value="TPR"/>
    <property type="match status" value="2"/>
</dbReference>
<keyword evidence="5" id="KW-0812">Transmembrane</keyword>
<dbReference type="Proteomes" id="UP001610100">
    <property type="component" value="Unassembled WGS sequence"/>
</dbReference>
<evidence type="ECO:0000256" key="3">
    <source>
        <dbReference type="ARBA" id="ARBA00023163"/>
    </source>
</evidence>
<comment type="caution">
    <text evidence="7">The sequence shown here is derived from an EMBL/GenBank/DDBJ whole genome shotgun (WGS) entry which is preliminary data.</text>
</comment>
<keyword evidence="2" id="KW-0238">DNA-binding</keyword>
<feature type="transmembrane region" description="Helical" evidence="5">
    <location>
        <begin position="137"/>
        <end position="155"/>
    </location>
</feature>
<dbReference type="Pfam" id="PF12833">
    <property type="entry name" value="HTH_18"/>
    <property type="match status" value="1"/>
</dbReference>
<name>A0ABW7MW86_9FLAO</name>
<dbReference type="InterPro" id="IPR009057">
    <property type="entry name" value="Homeodomain-like_sf"/>
</dbReference>
<evidence type="ECO:0000256" key="5">
    <source>
        <dbReference type="SAM" id="Phobius"/>
    </source>
</evidence>
<dbReference type="InterPro" id="IPR018060">
    <property type="entry name" value="HTH_AraC"/>
</dbReference>
<evidence type="ECO:0000313" key="8">
    <source>
        <dbReference type="Proteomes" id="UP001610100"/>
    </source>
</evidence>
<dbReference type="SUPFAM" id="SSF48452">
    <property type="entry name" value="TPR-like"/>
    <property type="match status" value="2"/>
</dbReference>
<evidence type="ECO:0000259" key="6">
    <source>
        <dbReference type="PROSITE" id="PS01124"/>
    </source>
</evidence>
<keyword evidence="8" id="KW-1185">Reference proteome</keyword>
<dbReference type="Gene3D" id="1.10.10.60">
    <property type="entry name" value="Homeodomain-like"/>
    <property type="match status" value="2"/>
</dbReference>